<dbReference type="InterPro" id="IPR052563">
    <property type="entry name" value="FliK"/>
</dbReference>
<dbReference type="Gene3D" id="3.30.750.140">
    <property type="match status" value="1"/>
</dbReference>
<feature type="compositionally biased region" description="Low complexity" evidence="1">
    <location>
        <begin position="1"/>
        <end position="17"/>
    </location>
</feature>
<feature type="compositionally biased region" description="Polar residues" evidence="1">
    <location>
        <begin position="392"/>
        <end position="404"/>
    </location>
</feature>
<dbReference type="GeneID" id="303190271"/>
<dbReference type="PANTHER" id="PTHR37533:SF2">
    <property type="entry name" value="FLAGELLAR HOOK-LENGTH CONTROL PROTEIN"/>
    <property type="match status" value="1"/>
</dbReference>
<name>A0A368LJ90_9VIBR</name>
<dbReference type="Proteomes" id="UP000252479">
    <property type="component" value="Unassembled WGS sequence"/>
</dbReference>
<feature type="compositionally biased region" description="Low complexity" evidence="1">
    <location>
        <begin position="31"/>
        <end position="45"/>
    </location>
</feature>
<reference evidence="3 4" key="1">
    <citation type="journal article" date="2017" name="Elife">
        <title>Extensive horizontal gene transfer in cheese-associated bacteria.</title>
        <authorList>
            <person name="Bonham K.S."/>
            <person name="Wolfe B.E."/>
            <person name="Dutton R.J."/>
        </authorList>
    </citation>
    <scope>NUCLEOTIDE SEQUENCE [LARGE SCALE GENOMIC DNA]</scope>
    <source>
        <strain evidence="3 4">JB196</strain>
    </source>
</reference>
<evidence type="ECO:0000313" key="3">
    <source>
        <dbReference type="EMBL" id="RCS70758.1"/>
    </source>
</evidence>
<feature type="compositionally biased region" description="Low complexity" evidence="1">
    <location>
        <begin position="65"/>
        <end position="75"/>
    </location>
</feature>
<keyword evidence="3" id="KW-0966">Cell projection</keyword>
<feature type="compositionally biased region" description="Basic and acidic residues" evidence="1">
    <location>
        <begin position="53"/>
        <end position="64"/>
    </location>
</feature>
<dbReference type="RefSeq" id="WP_086959826.1">
    <property type="nucleotide sequence ID" value="NZ_FUKS01000017.1"/>
</dbReference>
<feature type="region of interest" description="Disordered" evidence="1">
    <location>
        <begin position="367"/>
        <end position="418"/>
    </location>
</feature>
<dbReference type="CDD" id="cd17470">
    <property type="entry name" value="T3SS_Flik_C"/>
    <property type="match status" value="1"/>
</dbReference>
<keyword evidence="4" id="KW-1185">Reference proteome</keyword>
<dbReference type="EMBL" id="QPGL01000002">
    <property type="protein sequence ID" value="RCS70758.1"/>
    <property type="molecule type" value="Genomic_DNA"/>
</dbReference>
<keyword evidence="3" id="KW-0969">Cilium</keyword>
<feature type="region of interest" description="Disordered" evidence="1">
    <location>
        <begin position="1"/>
        <end position="75"/>
    </location>
</feature>
<gene>
    <name evidence="3" type="ORF">CIK83_15200</name>
</gene>
<dbReference type="InterPro" id="IPR021136">
    <property type="entry name" value="Flagellar_hook_control-like_C"/>
</dbReference>
<dbReference type="PANTHER" id="PTHR37533">
    <property type="entry name" value="FLAGELLAR HOOK-LENGTH CONTROL PROTEIN"/>
    <property type="match status" value="1"/>
</dbReference>
<dbReference type="AlphaFoldDB" id="A0A368LJ90"/>
<feature type="compositionally biased region" description="Basic and acidic residues" evidence="1">
    <location>
        <begin position="93"/>
        <end position="112"/>
    </location>
</feature>
<dbReference type="Pfam" id="PF02120">
    <property type="entry name" value="Flg_hook"/>
    <property type="match status" value="1"/>
</dbReference>
<feature type="compositionally biased region" description="Polar residues" evidence="1">
    <location>
        <begin position="190"/>
        <end position="202"/>
    </location>
</feature>
<evidence type="ECO:0000313" key="4">
    <source>
        <dbReference type="Proteomes" id="UP000252479"/>
    </source>
</evidence>
<sequence>MNLTSSHLSRSVTSSSLNKGDSDIQPNWANDSAASSSGKVSSSDSTTNAKKAFSHEMVRADQSSKSDSFSSSKEFSNNELANDAFVNGEPLDAAKKSESSDSGLEKTNKDDGSVDSLLTDVETTPQEAVMLDLNSLEATTLEATTLEATTLEAMPVGGTPNQAGGLNAHVIGQSDASQAGSPSVLPLDGKSSQALTQNQTPSPVRDTWMLKQQEGQKPELNALGGKVSLAGMESSSNQLSQSISSMNTAHSHNVVMANHLTPASQSMFFNANVYANPMLAKKDFQQQITSLVSDKLELQINSKSPSVTIRLDPPELGKIELKVKLDGDKVSVHLTANNPHTRDAIQATVDRLRADLALDMNAQVTVSFSQPGQQQNDNDSMNQGEEQRGSVLANSVDETSSLTSSDHESTNNRVLARI</sequence>
<dbReference type="InterPro" id="IPR038610">
    <property type="entry name" value="FliK-like_C_sf"/>
</dbReference>
<accession>A0A368LJ90</accession>
<proteinExistence type="predicted"/>
<evidence type="ECO:0000256" key="1">
    <source>
        <dbReference type="SAM" id="MobiDB-lite"/>
    </source>
</evidence>
<feature type="domain" description="Flagellar hook-length control protein-like C-terminal" evidence="2">
    <location>
        <begin position="299"/>
        <end position="375"/>
    </location>
</feature>
<feature type="compositionally biased region" description="Polar residues" evidence="1">
    <location>
        <begin position="367"/>
        <end position="384"/>
    </location>
</feature>
<feature type="region of interest" description="Disordered" evidence="1">
    <location>
        <begin position="175"/>
        <end position="203"/>
    </location>
</feature>
<comment type="caution">
    <text evidence="3">The sequence shown here is derived from an EMBL/GenBank/DDBJ whole genome shotgun (WGS) entry which is preliminary data.</text>
</comment>
<keyword evidence="3" id="KW-0282">Flagellum</keyword>
<organism evidence="3 4">
    <name type="scientific">Vibrio casei</name>
    <dbReference type="NCBI Taxonomy" id="673372"/>
    <lineage>
        <taxon>Bacteria</taxon>
        <taxon>Pseudomonadati</taxon>
        <taxon>Pseudomonadota</taxon>
        <taxon>Gammaproteobacteria</taxon>
        <taxon>Vibrionales</taxon>
        <taxon>Vibrionaceae</taxon>
        <taxon>Vibrio</taxon>
    </lineage>
</organism>
<protein>
    <submittedName>
        <fullName evidence="3">Flagellar hook-length control protein FliK</fullName>
    </submittedName>
</protein>
<feature type="region of interest" description="Disordered" evidence="1">
    <location>
        <begin position="93"/>
        <end position="116"/>
    </location>
</feature>
<evidence type="ECO:0000259" key="2">
    <source>
        <dbReference type="Pfam" id="PF02120"/>
    </source>
</evidence>